<organism evidence="1">
    <name type="scientific">Arundo donax</name>
    <name type="common">Giant reed</name>
    <name type="synonym">Donax arundinaceus</name>
    <dbReference type="NCBI Taxonomy" id="35708"/>
    <lineage>
        <taxon>Eukaryota</taxon>
        <taxon>Viridiplantae</taxon>
        <taxon>Streptophyta</taxon>
        <taxon>Embryophyta</taxon>
        <taxon>Tracheophyta</taxon>
        <taxon>Spermatophyta</taxon>
        <taxon>Magnoliopsida</taxon>
        <taxon>Liliopsida</taxon>
        <taxon>Poales</taxon>
        <taxon>Poaceae</taxon>
        <taxon>PACMAD clade</taxon>
        <taxon>Arundinoideae</taxon>
        <taxon>Arundineae</taxon>
        <taxon>Arundo</taxon>
    </lineage>
</organism>
<accession>A0A0A8YY12</accession>
<dbReference type="AlphaFoldDB" id="A0A0A8YY12"/>
<sequence length="24" mass="2717">MKLVDGSYREISNMIIAASVYSIR</sequence>
<name>A0A0A8YY12_ARUDO</name>
<protein>
    <submittedName>
        <fullName evidence="1">Uncharacterized protein</fullName>
    </submittedName>
</protein>
<evidence type="ECO:0000313" key="1">
    <source>
        <dbReference type="EMBL" id="JAD32024.1"/>
    </source>
</evidence>
<reference evidence="1" key="1">
    <citation type="submission" date="2014-09" db="EMBL/GenBank/DDBJ databases">
        <authorList>
            <person name="Magalhaes I.L.F."/>
            <person name="Oliveira U."/>
            <person name="Santos F.R."/>
            <person name="Vidigal T.H.D.A."/>
            <person name="Brescovit A.D."/>
            <person name="Santos A.J."/>
        </authorList>
    </citation>
    <scope>NUCLEOTIDE SEQUENCE</scope>
    <source>
        <tissue evidence="1">Shoot tissue taken approximately 20 cm above the soil surface</tissue>
    </source>
</reference>
<dbReference type="EMBL" id="GBRH01265871">
    <property type="protein sequence ID" value="JAD32024.1"/>
    <property type="molecule type" value="Transcribed_RNA"/>
</dbReference>
<reference evidence="1" key="2">
    <citation type="journal article" date="2015" name="Data Brief">
        <title>Shoot transcriptome of the giant reed, Arundo donax.</title>
        <authorList>
            <person name="Barrero R.A."/>
            <person name="Guerrero F.D."/>
            <person name="Moolhuijzen P."/>
            <person name="Goolsby J.A."/>
            <person name="Tidwell J."/>
            <person name="Bellgard S.E."/>
            <person name="Bellgard M.I."/>
        </authorList>
    </citation>
    <scope>NUCLEOTIDE SEQUENCE</scope>
    <source>
        <tissue evidence="1">Shoot tissue taken approximately 20 cm above the soil surface</tissue>
    </source>
</reference>
<proteinExistence type="predicted"/>